<dbReference type="EMBL" id="BKCJ010209740">
    <property type="protein sequence ID" value="GEY78795.1"/>
    <property type="molecule type" value="Genomic_DNA"/>
</dbReference>
<accession>A0A699HUL4</accession>
<feature type="region of interest" description="Disordered" evidence="1">
    <location>
        <begin position="251"/>
        <end position="278"/>
    </location>
</feature>
<dbReference type="AlphaFoldDB" id="A0A699HUL4"/>
<name>A0A699HUL4_TANCI</name>
<protein>
    <submittedName>
        <fullName evidence="2">Uncharacterized protein</fullName>
    </submittedName>
</protein>
<proteinExistence type="predicted"/>
<organism evidence="2">
    <name type="scientific">Tanacetum cinerariifolium</name>
    <name type="common">Dalmatian daisy</name>
    <name type="synonym">Chrysanthemum cinerariifolium</name>
    <dbReference type="NCBI Taxonomy" id="118510"/>
    <lineage>
        <taxon>Eukaryota</taxon>
        <taxon>Viridiplantae</taxon>
        <taxon>Streptophyta</taxon>
        <taxon>Embryophyta</taxon>
        <taxon>Tracheophyta</taxon>
        <taxon>Spermatophyta</taxon>
        <taxon>Magnoliopsida</taxon>
        <taxon>eudicotyledons</taxon>
        <taxon>Gunneridae</taxon>
        <taxon>Pentapetalae</taxon>
        <taxon>asterids</taxon>
        <taxon>campanulids</taxon>
        <taxon>Asterales</taxon>
        <taxon>Asteraceae</taxon>
        <taxon>Asteroideae</taxon>
        <taxon>Anthemideae</taxon>
        <taxon>Anthemidinae</taxon>
        <taxon>Tanacetum</taxon>
    </lineage>
</organism>
<comment type="caution">
    <text evidence="2">The sequence shown here is derived from an EMBL/GenBank/DDBJ whole genome shotgun (WGS) entry which is preliminary data.</text>
</comment>
<evidence type="ECO:0000313" key="2">
    <source>
        <dbReference type="EMBL" id="GEY78795.1"/>
    </source>
</evidence>
<sequence length="344" mass="39717">MAGYFSSSPNEWLEFNNCDFSQDSRKEFRNNHKGLLKKEIEGPEALDFAEFSTMHEGRALQDLDQFCHVSYRHEYRTFTSQAWKSCMTMRRFILALGSYTAEEMNNILFELFRDACIRNRPNDYNPATYCIGITTHNHYNSRRPPSYTSIKKPIRHLVHSMDGGDLVDVPWNVAKFLSDKAKGTQNRSMMAGAHLIGRTARYYGLMIRAYLRVVTLGQETTLLDIEKLVELGICRYNGLGQGELVADKLDDSEDEAATAEAREAQEEEGGVRRRPNMSFTNRLRATDDRLGDIDSNIYTLSTEVEDLTAVVSGMSEQYDQFYGEFYRMRLEQDRFRAWNTNHMS</sequence>
<gene>
    <name evidence="2" type="ORF">Tci_450769</name>
</gene>
<evidence type="ECO:0000256" key="1">
    <source>
        <dbReference type="SAM" id="MobiDB-lite"/>
    </source>
</evidence>
<reference evidence="2" key="1">
    <citation type="journal article" date="2019" name="Sci. Rep.">
        <title>Draft genome of Tanacetum cinerariifolium, the natural source of mosquito coil.</title>
        <authorList>
            <person name="Yamashiro T."/>
            <person name="Shiraishi A."/>
            <person name="Satake H."/>
            <person name="Nakayama K."/>
        </authorList>
    </citation>
    <scope>NUCLEOTIDE SEQUENCE</scope>
</reference>